<dbReference type="InterPro" id="IPR001828">
    <property type="entry name" value="ANF_lig-bd_rcpt"/>
</dbReference>
<evidence type="ECO:0000256" key="13">
    <source>
        <dbReference type="ARBA" id="ARBA00023293"/>
    </source>
</evidence>
<dbReference type="GO" id="GO:0001653">
    <property type="term" value="F:peptide receptor activity"/>
    <property type="evidence" value="ECO:0007669"/>
    <property type="project" value="TreeGrafter"/>
</dbReference>
<keyword evidence="22" id="KW-1185">Reference proteome</keyword>
<evidence type="ECO:0000256" key="18">
    <source>
        <dbReference type="SAM" id="Phobius"/>
    </source>
</evidence>
<evidence type="ECO:0000256" key="9">
    <source>
        <dbReference type="ARBA" id="ARBA00023136"/>
    </source>
</evidence>
<dbReference type="InterPro" id="IPR050401">
    <property type="entry name" value="Cyclic_nucleotide_synthase"/>
</dbReference>
<evidence type="ECO:0000256" key="14">
    <source>
        <dbReference type="RuleBase" id="RU000405"/>
    </source>
</evidence>
<keyword evidence="8" id="KW-0342">GTP-binding</keyword>
<feature type="coiled-coil region" evidence="16">
    <location>
        <begin position="764"/>
        <end position="791"/>
    </location>
</feature>
<dbReference type="InterPro" id="IPR001245">
    <property type="entry name" value="Ser-Thr/Tyr_kinase_cat_dom"/>
</dbReference>
<dbReference type="InterPro" id="IPR018297">
    <property type="entry name" value="A/G_cyclase_CS"/>
</dbReference>
<evidence type="ECO:0000259" key="20">
    <source>
        <dbReference type="PROSITE" id="PS50125"/>
    </source>
</evidence>
<dbReference type="InterPro" id="IPR029787">
    <property type="entry name" value="Nucleotide_cyclase"/>
</dbReference>
<evidence type="ECO:0000256" key="12">
    <source>
        <dbReference type="ARBA" id="ARBA00023239"/>
    </source>
</evidence>
<dbReference type="SUPFAM" id="SSF56112">
    <property type="entry name" value="Protein kinase-like (PK-like)"/>
    <property type="match status" value="1"/>
</dbReference>
<evidence type="ECO:0000256" key="15">
    <source>
        <dbReference type="RuleBase" id="RU003431"/>
    </source>
</evidence>
<dbReference type="PANTHER" id="PTHR11920">
    <property type="entry name" value="GUANYLYL CYCLASE"/>
    <property type="match status" value="1"/>
</dbReference>
<dbReference type="EMBL" id="KQ982498">
    <property type="protein sequence ID" value="KYQ55698.1"/>
    <property type="molecule type" value="Genomic_DNA"/>
</dbReference>
<dbReference type="SUPFAM" id="SSF53822">
    <property type="entry name" value="Periplasmic binding protein-like I"/>
    <property type="match status" value="1"/>
</dbReference>
<keyword evidence="10" id="KW-0675">Receptor</keyword>
<dbReference type="InterPro" id="IPR001170">
    <property type="entry name" value="ANPR/GUC"/>
</dbReference>
<evidence type="ECO:0000256" key="16">
    <source>
        <dbReference type="SAM" id="Coils"/>
    </source>
</evidence>
<dbReference type="InterPro" id="IPR011009">
    <property type="entry name" value="Kinase-like_dom_sf"/>
</dbReference>
<evidence type="ECO:0000256" key="17">
    <source>
        <dbReference type="SAM" id="MobiDB-lite"/>
    </source>
</evidence>
<name>A0A151X603_9HYME</name>
<keyword evidence="16" id="KW-0175">Coiled coil</keyword>
<evidence type="ECO:0000256" key="4">
    <source>
        <dbReference type="ARBA" id="ARBA00022692"/>
    </source>
</evidence>
<evidence type="ECO:0000256" key="8">
    <source>
        <dbReference type="ARBA" id="ARBA00023134"/>
    </source>
</evidence>
<dbReference type="Gene3D" id="3.30.70.1230">
    <property type="entry name" value="Nucleotide cyclase"/>
    <property type="match status" value="1"/>
</dbReference>
<comment type="subcellular location">
    <subcellularLocation>
        <location evidence="2">Membrane</location>
        <topology evidence="2">Single-pass type I membrane protein</topology>
    </subcellularLocation>
</comment>
<dbReference type="Proteomes" id="UP000075809">
    <property type="component" value="Unassembled WGS sequence"/>
</dbReference>
<dbReference type="InterPro" id="IPR000719">
    <property type="entry name" value="Prot_kinase_dom"/>
</dbReference>
<feature type="region of interest" description="Disordered" evidence="17">
    <location>
        <begin position="1048"/>
        <end position="1070"/>
    </location>
</feature>
<dbReference type="PROSITE" id="PS50125">
    <property type="entry name" value="GUANYLATE_CYCLASE_2"/>
    <property type="match status" value="1"/>
</dbReference>
<dbReference type="GO" id="GO:0005524">
    <property type="term" value="F:ATP binding"/>
    <property type="evidence" value="ECO:0007669"/>
    <property type="project" value="InterPro"/>
</dbReference>
<comment type="similarity">
    <text evidence="14">Belongs to the adenylyl cyclase class-4/guanylyl cyclase family.</text>
</comment>
<feature type="transmembrane region" description="Helical" evidence="18">
    <location>
        <begin position="450"/>
        <end position="470"/>
    </location>
</feature>
<dbReference type="SMART" id="SM00220">
    <property type="entry name" value="S_TKc"/>
    <property type="match status" value="1"/>
</dbReference>
<dbReference type="Pfam" id="PF00211">
    <property type="entry name" value="Guanylate_cyc"/>
    <property type="match status" value="1"/>
</dbReference>
<dbReference type="InterPro" id="IPR001054">
    <property type="entry name" value="A/G_cyclase"/>
</dbReference>
<evidence type="ECO:0000256" key="2">
    <source>
        <dbReference type="ARBA" id="ARBA00004479"/>
    </source>
</evidence>
<dbReference type="STRING" id="64791.A0A151X603"/>
<dbReference type="CDD" id="cd07302">
    <property type="entry name" value="CHD"/>
    <property type="match status" value="1"/>
</dbReference>
<dbReference type="SMART" id="SM00044">
    <property type="entry name" value="CYCc"/>
    <property type="match status" value="1"/>
</dbReference>
<dbReference type="GO" id="GO:0005525">
    <property type="term" value="F:GTP binding"/>
    <property type="evidence" value="ECO:0007669"/>
    <property type="project" value="UniProtKB-KW"/>
</dbReference>
<keyword evidence="6" id="KW-0547">Nucleotide-binding</keyword>
<evidence type="ECO:0000256" key="11">
    <source>
        <dbReference type="ARBA" id="ARBA00023180"/>
    </source>
</evidence>
<dbReference type="PROSITE" id="PS50011">
    <property type="entry name" value="PROTEIN_KINASE_DOM"/>
    <property type="match status" value="1"/>
</dbReference>
<dbReference type="InterPro" id="IPR028082">
    <property type="entry name" value="Peripla_BP_I"/>
</dbReference>
<keyword evidence="12 14" id="KW-0456">Lyase</keyword>
<keyword evidence="9 18" id="KW-0472">Membrane</keyword>
<dbReference type="AlphaFoldDB" id="A0A151X603"/>
<dbReference type="GO" id="GO:0004672">
    <property type="term" value="F:protein kinase activity"/>
    <property type="evidence" value="ECO:0007669"/>
    <property type="project" value="InterPro"/>
</dbReference>
<dbReference type="GO" id="GO:0035556">
    <property type="term" value="P:intracellular signal transduction"/>
    <property type="evidence" value="ECO:0007669"/>
    <property type="project" value="InterPro"/>
</dbReference>
<dbReference type="EC" id="4.6.1.2" evidence="3 15"/>
<dbReference type="Gene3D" id="1.10.510.10">
    <property type="entry name" value="Transferase(Phosphotransferase) domain 1"/>
    <property type="match status" value="1"/>
</dbReference>
<evidence type="ECO:0000256" key="1">
    <source>
        <dbReference type="ARBA" id="ARBA00001436"/>
    </source>
</evidence>
<evidence type="ECO:0000256" key="3">
    <source>
        <dbReference type="ARBA" id="ARBA00012202"/>
    </source>
</evidence>
<sequence>MVIHVLLIDKGVDAETFTLGYITGSKRLSLEMQINAGELSRRGHKLDFLIAETYGSEEMSIFMTADLWKRNVSAYVGPQETCIHEARMAAAFNIPMLSYFCTHNETSNKKEFPTFARTRPPDTQIAKSVVSVLLAFNWTKVTFLYMNSTMFEFNKMSTIATTILMSFEAAGITVNYCRSWNEPYHVTHMKNPFHELVRQTYQDTRIYLILGHYYEHIGLLKALDKMNLLEKGEYFVVGIDIEFYDEKHPNKYLKGLLQKNMDFSIIRAYRSYFSIVASAPINYMNFTRLVNKYRQKPPFNFTNPSANVGGIVQIFPLKSIVPETAYLYDAVHLYERSLLRALDENRNPRNGREMVSTLHGVHYQSAMGYMVYMDENGDAEGNYTLLALDNRPVKGYGLYPIGYFIGKEERTNLPKLQMNKNVTWVGGGPPISEPRCGYKGEICNSHTGKIIGVIVGLLVFIIIVVVLFFYKNWKYEQEIDSLLWKVNYKDIQIKEHTQKSETRADEILAKCNSESPTTQPIMRTSQVSLSSNPDADFRYSMIYTQIGLYKGQIVAVKKIRKKSIEITRKMKKELKVMRDIRHSNLNSFIGACTEPPNICVIVEYCARGSLKNILENEDIKLDNMFISSLVGDIIRGMIYLHDSVIKYHGSLSPSNCLVDSRWVVKLTDFGLNEFKRNEECDSDVIKTNHGLLYKAPELLRCTSPLKLNVRDLQRGDVYSFATVLYELQGRHGPFGITDLSIDEILTKIKKPNYETSPFRKANIVDNVMAMMEKYTNNLEALVNERTDQLTEEKKKTDALLYEMLPRYVAEQLKMGHKVEAESFDCVTIYFSDIVGFTSMSAESTPLEIVDFLNDLYTCFDSTIQNYNVYKVETIGDAYMVVSGLLIRNDIQHASEIASMSLCLLDAIKQFIIRHRPFDKLQLRIGIHSGPVCAGVVGLKMPRYCLFGDTVNTASRMESTGLPLKIQCSYETKQLLDQLGGFNLIERGVVSMKGKGERLTYWLIGEDPILRSEHSKERASKQSGIPRSSLKNKSLVRLTFMRCSSDSPKRLRFTSSDQLDQKGSRVSQSKSIADNSPCKTKVSCVLRSSCMENWQSSSNSCPCVEKLYDQETQPELMKHELSSNIKNVSLFRSNLIFGNESCFLRPEAKSFRFNTPGILQLTCKSVPNSPKHSIAQLNAQKRAVQSYKEIDRWDVMTPLIYYPGGRLDSEI</sequence>
<organism evidence="21 22">
    <name type="scientific">Mycetomoellerius zeteki</name>
    <dbReference type="NCBI Taxonomy" id="64791"/>
    <lineage>
        <taxon>Eukaryota</taxon>
        <taxon>Metazoa</taxon>
        <taxon>Ecdysozoa</taxon>
        <taxon>Arthropoda</taxon>
        <taxon>Hexapoda</taxon>
        <taxon>Insecta</taxon>
        <taxon>Pterygota</taxon>
        <taxon>Neoptera</taxon>
        <taxon>Endopterygota</taxon>
        <taxon>Hymenoptera</taxon>
        <taxon>Apocrita</taxon>
        <taxon>Aculeata</taxon>
        <taxon>Formicoidea</taxon>
        <taxon>Formicidae</taxon>
        <taxon>Myrmicinae</taxon>
        <taxon>Mycetomoellerius</taxon>
    </lineage>
</organism>
<keyword evidence="7 18" id="KW-1133">Transmembrane helix</keyword>
<dbReference type="PRINTS" id="PR00255">
    <property type="entry name" value="NATPEPTIDER"/>
</dbReference>
<keyword evidence="5" id="KW-0732">Signal</keyword>
<dbReference type="GO" id="GO:0004016">
    <property type="term" value="F:adenylate cyclase activity"/>
    <property type="evidence" value="ECO:0007669"/>
    <property type="project" value="TreeGrafter"/>
</dbReference>
<dbReference type="FunFam" id="3.40.50.2300:FF:000265">
    <property type="entry name" value="Guanylate cyclase"/>
    <property type="match status" value="1"/>
</dbReference>
<evidence type="ECO:0000256" key="7">
    <source>
        <dbReference type="ARBA" id="ARBA00022989"/>
    </source>
</evidence>
<evidence type="ECO:0000256" key="6">
    <source>
        <dbReference type="ARBA" id="ARBA00022741"/>
    </source>
</evidence>
<accession>A0A151X603</accession>
<protein>
    <recommendedName>
        <fullName evidence="3 15">Guanylate cyclase</fullName>
        <ecNumber evidence="3 15">4.6.1.2</ecNumber>
    </recommendedName>
</protein>
<gene>
    <name evidence="21" type="ORF">ALC60_05449</name>
</gene>
<reference evidence="21 22" key="1">
    <citation type="submission" date="2015-09" db="EMBL/GenBank/DDBJ databases">
        <title>Trachymyrmex zeteki WGS genome.</title>
        <authorList>
            <person name="Nygaard S."/>
            <person name="Hu H."/>
            <person name="Boomsma J."/>
            <person name="Zhang G."/>
        </authorList>
    </citation>
    <scope>NUCLEOTIDE SEQUENCE [LARGE SCALE GENOMIC DNA]</scope>
    <source>
        <strain evidence="21">Tzet28-1</strain>
        <tissue evidence="21">Whole body</tissue>
    </source>
</reference>
<dbReference type="CDD" id="cd06370">
    <property type="entry name" value="PBP1_SAP_GC-like"/>
    <property type="match status" value="1"/>
</dbReference>
<evidence type="ECO:0000256" key="10">
    <source>
        <dbReference type="ARBA" id="ARBA00023170"/>
    </source>
</evidence>
<feature type="domain" description="Guanylate cyclase" evidence="20">
    <location>
        <begin position="827"/>
        <end position="957"/>
    </location>
</feature>
<evidence type="ECO:0000256" key="5">
    <source>
        <dbReference type="ARBA" id="ARBA00022729"/>
    </source>
</evidence>
<dbReference type="Pfam" id="PF07714">
    <property type="entry name" value="PK_Tyr_Ser-Thr"/>
    <property type="match status" value="1"/>
</dbReference>
<dbReference type="SUPFAM" id="SSF55073">
    <property type="entry name" value="Nucleotide cyclase"/>
    <property type="match status" value="1"/>
</dbReference>
<dbReference type="GO" id="GO:0007168">
    <property type="term" value="P:receptor guanylyl cyclase signaling pathway"/>
    <property type="evidence" value="ECO:0007669"/>
    <property type="project" value="TreeGrafter"/>
</dbReference>
<dbReference type="Pfam" id="PF01094">
    <property type="entry name" value="ANF_receptor"/>
    <property type="match status" value="1"/>
</dbReference>
<proteinExistence type="inferred from homology"/>
<dbReference type="GO" id="GO:0004383">
    <property type="term" value="F:guanylate cyclase activity"/>
    <property type="evidence" value="ECO:0007669"/>
    <property type="project" value="UniProtKB-EC"/>
</dbReference>
<comment type="catalytic activity">
    <reaction evidence="1 15">
        <text>GTP = 3',5'-cyclic GMP + diphosphate</text>
        <dbReference type="Rhea" id="RHEA:13665"/>
        <dbReference type="ChEBI" id="CHEBI:33019"/>
        <dbReference type="ChEBI" id="CHEBI:37565"/>
        <dbReference type="ChEBI" id="CHEBI:57746"/>
        <dbReference type="EC" id="4.6.1.2"/>
    </reaction>
</comment>
<keyword evidence="4 18" id="KW-0812">Transmembrane</keyword>
<evidence type="ECO:0000313" key="21">
    <source>
        <dbReference type="EMBL" id="KYQ55698.1"/>
    </source>
</evidence>
<dbReference type="PROSITE" id="PS00452">
    <property type="entry name" value="GUANYLATE_CYCLASE_1"/>
    <property type="match status" value="1"/>
</dbReference>
<evidence type="ECO:0000313" key="22">
    <source>
        <dbReference type="Proteomes" id="UP000075809"/>
    </source>
</evidence>
<keyword evidence="11" id="KW-0325">Glycoprotein</keyword>
<dbReference type="PANTHER" id="PTHR11920:SF335">
    <property type="entry name" value="GUANYLATE CYCLASE"/>
    <property type="match status" value="1"/>
</dbReference>
<dbReference type="GO" id="GO:0005886">
    <property type="term" value="C:plasma membrane"/>
    <property type="evidence" value="ECO:0007669"/>
    <property type="project" value="UniProtKB-SubCell"/>
</dbReference>
<evidence type="ECO:0000259" key="19">
    <source>
        <dbReference type="PROSITE" id="PS50011"/>
    </source>
</evidence>
<feature type="domain" description="Protein kinase" evidence="19">
    <location>
        <begin position="528"/>
        <end position="804"/>
    </location>
</feature>
<keyword evidence="13 15" id="KW-0141">cGMP biosynthesis</keyword>
<dbReference type="FunFam" id="3.30.70.1230:FF:000004">
    <property type="entry name" value="Guanylate cyclase"/>
    <property type="match status" value="1"/>
</dbReference>
<dbReference type="Gene3D" id="3.40.50.2300">
    <property type="match status" value="2"/>
</dbReference>